<comment type="caution">
    <text evidence="1">The sequence shown here is derived from an EMBL/GenBank/DDBJ whole genome shotgun (WGS) entry which is preliminary data.</text>
</comment>
<sequence>MIKDSDYLNFVTSIEIVLKDLRKEKGLSQGKEKGLSQSDVNIEFAQKYDITLNMGRMESHPNFTMTKLYLLCKYFEISLEDFFKRVSNKNQTEIDIFLNEKENRLIKKKHKKSN</sequence>
<reference evidence="1 2" key="1">
    <citation type="submission" date="2020-09" db="EMBL/GenBank/DDBJ databases">
        <title>TT11 complete genome.</title>
        <authorList>
            <person name="Wu Z."/>
        </authorList>
    </citation>
    <scope>NUCLEOTIDE SEQUENCE [LARGE SCALE GENOMIC DNA]</scope>
    <source>
        <strain evidence="1 2">TT11</strain>
    </source>
</reference>
<dbReference type="RefSeq" id="WP_188229302.1">
    <property type="nucleotide sequence ID" value="NZ_JACVXB010000002.1"/>
</dbReference>
<gene>
    <name evidence="1" type="ORF">ICJ83_05095</name>
</gene>
<dbReference type="Gene3D" id="1.10.260.40">
    <property type="entry name" value="lambda repressor-like DNA-binding domains"/>
    <property type="match status" value="1"/>
</dbReference>
<proteinExistence type="predicted"/>
<evidence type="ECO:0000313" key="1">
    <source>
        <dbReference type="EMBL" id="MBD0831504.1"/>
    </source>
</evidence>
<accession>A0A8J6QGE2</accession>
<organism evidence="1 2">
    <name type="scientific">Aestuariibaculum sediminum</name>
    <dbReference type="NCBI Taxonomy" id="2770637"/>
    <lineage>
        <taxon>Bacteria</taxon>
        <taxon>Pseudomonadati</taxon>
        <taxon>Bacteroidota</taxon>
        <taxon>Flavobacteriia</taxon>
        <taxon>Flavobacteriales</taxon>
        <taxon>Flavobacteriaceae</taxon>
    </lineage>
</organism>
<dbReference type="InterPro" id="IPR010982">
    <property type="entry name" value="Lambda_DNA-bd_dom_sf"/>
</dbReference>
<keyword evidence="2" id="KW-1185">Reference proteome</keyword>
<evidence type="ECO:0000313" key="2">
    <source>
        <dbReference type="Proteomes" id="UP000600588"/>
    </source>
</evidence>
<dbReference type="EMBL" id="JACVXB010000002">
    <property type="protein sequence ID" value="MBD0831504.1"/>
    <property type="molecule type" value="Genomic_DNA"/>
</dbReference>
<name>A0A8J6QGE2_9FLAO</name>
<dbReference type="AlphaFoldDB" id="A0A8J6QGE2"/>
<dbReference type="Proteomes" id="UP000600588">
    <property type="component" value="Unassembled WGS sequence"/>
</dbReference>
<dbReference type="GO" id="GO:0003677">
    <property type="term" value="F:DNA binding"/>
    <property type="evidence" value="ECO:0007669"/>
    <property type="project" value="InterPro"/>
</dbReference>
<protein>
    <submittedName>
        <fullName evidence="1">Uncharacterized protein</fullName>
    </submittedName>
</protein>